<sequence length="367" mass="42650">MKKTIVINATALSEGGALTILKQFLNEIPKDDFEYLVFVPESLDFISPSENVRQIPVAVKSFLKRIIWDLYGVNNWLRKKKINYVSTISLQNTNFRVDKQVSNFVYYHQPTPLFHKNWNPFSARERRLWFYKNIYPYLVKAWIDSKTQFFVQLKFVKEAFIEAYGVDSEKIHVIEPLIETISGKTKSEIEINQSKFNVFFPAAAFVYKNHEVILDALLLLNEDSRKQIVLHLTGCTAIDFEREVIKKIEKLNVILWGKIKYDDIIELYKKVDVMVFPSYIETFGLPLTEAASFGVPIIAADLPYANEVLDGYKGVSFAIYNNPDIWKEKILVSMNEKGKRHDLFIRKQGDSWDKMFEIVKESVTSAI</sequence>
<gene>
    <name evidence="3" type="primary">mshA_3</name>
    <name evidence="3" type="ORF">FLA105534_04840</name>
</gene>
<evidence type="ECO:0000313" key="3">
    <source>
        <dbReference type="EMBL" id="CAA9203660.1"/>
    </source>
</evidence>
<dbReference type="Pfam" id="PF00534">
    <property type="entry name" value="Glycos_transf_1"/>
    <property type="match status" value="1"/>
</dbReference>
<name>A0A6J4GZ27_9FLAO</name>
<dbReference type="AlphaFoldDB" id="A0A6J4GZ27"/>
<accession>A0A6J4GZ27</accession>
<proteinExistence type="predicted"/>
<dbReference type="GO" id="GO:0102710">
    <property type="term" value="F:D-inositol-3-phosphate glycosyltransferase activity"/>
    <property type="evidence" value="ECO:0007669"/>
    <property type="project" value="UniProtKB-EC"/>
</dbReference>
<dbReference type="Proteomes" id="UP000479938">
    <property type="component" value="Unassembled WGS sequence"/>
</dbReference>
<dbReference type="SUPFAM" id="SSF53756">
    <property type="entry name" value="UDP-Glycosyltransferase/glycogen phosphorylase"/>
    <property type="match status" value="1"/>
</dbReference>
<keyword evidence="4" id="KW-1185">Reference proteome</keyword>
<keyword evidence="3" id="KW-0328">Glycosyltransferase</keyword>
<keyword evidence="1 3" id="KW-0808">Transferase</keyword>
<dbReference type="PANTHER" id="PTHR46401">
    <property type="entry name" value="GLYCOSYLTRANSFERASE WBBK-RELATED"/>
    <property type="match status" value="1"/>
</dbReference>
<dbReference type="EMBL" id="CADCSU010000212">
    <property type="protein sequence ID" value="CAA9203660.1"/>
    <property type="molecule type" value="Genomic_DNA"/>
</dbReference>
<feature type="domain" description="Glycosyl transferase family 1" evidence="2">
    <location>
        <begin position="186"/>
        <end position="343"/>
    </location>
</feature>
<dbReference type="GO" id="GO:0009103">
    <property type="term" value="P:lipopolysaccharide biosynthetic process"/>
    <property type="evidence" value="ECO:0007669"/>
    <property type="project" value="TreeGrafter"/>
</dbReference>
<evidence type="ECO:0000313" key="4">
    <source>
        <dbReference type="Proteomes" id="UP000479938"/>
    </source>
</evidence>
<evidence type="ECO:0000259" key="2">
    <source>
        <dbReference type="Pfam" id="PF00534"/>
    </source>
</evidence>
<dbReference type="EC" id="2.4.1.250" evidence="3"/>
<dbReference type="InterPro" id="IPR001296">
    <property type="entry name" value="Glyco_trans_1"/>
</dbReference>
<organism evidence="3 4">
    <name type="scientific">Flavobacterium bizetiae</name>
    <dbReference type="NCBI Taxonomy" id="2704140"/>
    <lineage>
        <taxon>Bacteria</taxon>
        <taxon>Pseudomonadati</taxon>
        <taxon>Bacteroidota</taxon>
        <taxon>Flavobacteriia</taxon>
        <taxon>Flavobacteriales</taxon>
        <taxon>Flavobacteriaceae</taxon>
        <taxon>Flavobacterium</taxon>
    </lineage>
</organism>
<reference evidence="3 4" key="1">
    <citation type="submission" date="2020-02" db="EMBL/GenBank/DDBJ databases">
        <authorList>
            <person name="Criscuolo A."/>
        </authorList>
    </citation>
    <scope>NUCLEOTIDE SEQUENCE [LARGE SCALE GENOMIC DNA]</scope>
    <source>
        <strain evidence="3">CIP105534</strain>
    </source>
</reference>
<evidence type="ECO:0000256" key="1">
    <source>
        <dbReference type="ARBA" id="ARBA00022679"/>
    </source>
</evidence>
<dbReference type="Gene3D" id="3.40.50.2000">
    <property type="entry name" value="Glycogen Phosphorylase B"/>
    <property type="match status" value="2"/>
</dbReference>
<dbReference type="RefSeq" id="WP_173973285.1">
    <property type="nucleotide sequence ID" value="NZ_CADCSU010000212.1"/>
</dbReference>
<protein>
    <submittedName>
        <fullName evidence="3">D-inositol-3-phosphate glycosyltransferase</fullName>
        <ecNumber evidence="3">2.4.1.250</ecNumber>
    </submittedName>
</protein>
<dbReference type="PANTHER" id="PTHR46401:SF2">
    <property type="entry name" value="GLYCOSYLTRANSFERASE WBBK-RELATED"/>
    <property type="match status" value="1"/>
</dbReference>